<keyword evidence="6" id="KW-1185">Reference proteome</keyword>
<proteinExistence type="predicted"/>
<dbReference type="InterPro" id="IPR013762">
    <property type="entry name" value="Integrase-like_cat_sf"/>
</dbReference>
<sequence length="223" mass="25187">MQRYLTPQEQQQLLGAAAKSADIYDRRDHAWIRALLHSGLRIQEFSRITLGDAMAALREKYLFIPKENRKGKGQDHRVFVTAALRAALEDLAKIHFEIVGEEKSNLSHALVLSREHGGYGKPMSVRSYELRLKHWAKVAGLRADVSPHWLRHSRAMNIMRSSEAKDPRGITQAALGHTSIASTGVYTKATREEIEEALNQVDAPAGKRVTLSQLRKQFERRAS</sequence>
<gene>
    <name evidence="5" type="ORF">EDC30_109120</name>
</gene>
<dbReference type="InterPro" id="IPR050090">
    <property type="entry name" value="Tyrosine_recombinase_XerCD"/>
</dbReference>
<evidence type="ECO:0000313" key="6">
    <source>
        <dbReference type="Proteomes" id="UP000295382"/>
    </source>
</evidence>
<organism evidence="5 6">
    <name type="scientific">Paucimonas lemoignei</name>
    <name type="common">Pseudomonas lemoignei</name>
    <dbReference type="NCBI Taxonomy" id="29443"/>
    <lineage>
        <taxon>Bacteria</taxon>
        <taxon>Pseudomonadati</taxon>
        <taxon>Pseudomonadota</taxon>
        <taxon>Betaproteobacteria</taxon>
        <taxon>Burkholderiales</taxon>
        <taxon>Burkholderiaceae</taxon>
        <taxon>Paucimonas</taxon>
    </lineage>
</organism>
<reference evidence="5 6" key="1">
    <citation type="submission" date="2019-03" db="EMBL/GenBank/DDBJ databases">
        <title>Genomic Encyclopedia of Type Strains, Phase IV (KMG-IV): sequencing the most valuable type-strain genomes for metagenomic binning, comparative biology and taxonomic classification.</title>
        <authorList>
            <person name="Goeker M."/>
        </authorList>
    </citation>
    <scope>NUCLEOTIDE SEQUENCE [LARGE SCALE GENOMIC DNA]</scope>
    <source>
        <strain evidence="5 6">DSM 7445</strain>
    </source>
</reference>
<dbReference type="PROSITE" id="PS51898">
    <property type="entry name" value="TYR_RECOMBINASE"/>
    <property type="match status" value="1"/>
</dbReference>
<dbReference type="PANTHER" id="PTHR30349:SF81">
    <property type="entry name" value="TYROSINE RECOMBINASE XERC"/>
    <property type="match status" value="1"/>
</dbReference>
<dbReference type="GO" id="GO:0007059">
    <property type="term" value="P:chromosome segregation"/>
    <property type="evidence" value="ECO:0007669"/>
    <property type="project" value="UniProtKB-KW"/>
</dbReference>
<dbReference type="InterPro" id="IPR011010">
    <property type="entry name" value="DNA_brk_join_enz"/>
</dbReference>
<dbReference type="AlphaFoldDB" id="A0A4R3HUH3"/>
<evidence type="ECO:0000313" key="5">
    <source>
        <dbReference type="EMBL" id="TCS35821.1"/>
    </source>
</evidence>
<evidence type="ECO:0000259" key="4">
    <source>
        <dbReference type="PROSITE" id="PS51898"/>
    </source>
</evidence>
<feature type="domain" description="Tyr recombinase" evidence="4">
    <location>
        <begin position="1"/>
        <end position="199"/>
    </location>
</feature>
<evidence type="ECO:0000256" key="2">
    <source>
        <dbReference type="ARBA" id="ARBA00022908"/>
    </source>
</evidence>
<dbReference type="GO" id="GO:0003677">
    <property type="term" value="F:DNA binding"/>
    <property type="evidence" value="ECO:0007669"/>
    <property type="project" value="InterPro"/>
</dbReference>
<evidence type="ECO:0000256" key="3">
    <source>
        <dbReference type="ARBA" id="ARBA00023172"/>
    </source>
</evidence>
<comment type="caution">
    <text evidence="5">The sequence shown here is derived from an EMBL/GenBank/DDBJ whole genome shotgun (WGS) entry which is preliminary data.</text>
</comment>
<protein>
    <submittedName>
        <fullName evidence="5">Phage integrase family protein</fullName>
    </submittedName>
</protein>
<dbReference type="SUPFAM" id="SSF56349">
    <property type="entry name" value="DNA breaking-rejoining enzymes"/>
    <property type="match status" value="1"/>
</dbReference>
<dbReference type="GO" id="GO:0015074">
    <property type="term" value="P:DNA integration"/>
    <property type="evidence" value="ECO:0007669"/>
    <property type="project" value="UniProtKB-KW"/>
</dbReference>
<dbReference type="Gene3D" id="1.10.443.10">
    <property type="entry name" value="Intergrase catalytic core"/>
    <property type="match status" value="1"/>
</dbReference>
<dbReference type="GO" id="GO:0006310">
    <property type="term" value="P:DNA recombination"/>
    <property type="evidence" value="ECO:0007669"/>
    <property type="project" value="UniProtKB-KW"/>
</dbReference>
<keyword evidence="1" id="KW-0159">Chromosome partition</keyword>
<keyword evidence="2" id="KW-0229">DNA integration</keyword>
<dbReference type="RefSeq" id="WP_165973831.1">
    <property type="nucleotide sequence ID" value="NZ_SLZQ01000009.1"/>
</dbReference>
<evidence type="ECO:0000256" key="1">
    <source>
        <dbReference type="ARBA" id="ARBA00022829"/>
    </source>
</evidence>
<dbReference type="EMBL" id="SLZQ01000009">
    <property type="protein sequence ID" value="TCS35821.1"/>
    <property type="molecule type" value="Genomic_DNA"/>
</dbReference>
<accession>A0A4R3HUH3</accession>
<dbReference type="InterPro" id="IPR002104">
    <property type="entry name" value="Integrase_catalytic"/>
</dbReference>
<keyword evidence="3" id="KW-0233">DNA recombination</keyword>
<dbReference type="Proteomes" id="UP000295382">
    <property type="component" value="Unassembled WGS sequence"/>
</dbReference>
<dbReference type="Pfam" id="PF00589">
    <property type="entry name" value="Phage_integrase"/>
    <property type="match status" value="1"/>
</dbReference>
<name>A0A4R3HUH3_PAULE</name>
<dbReference type="PANTHER" id="PTHR30349">
    <property type="entry name" value="PHAGE INTEGRASE-RELATED"/>
    <property type="match status" value="1"/>
</dbReference>